<organism evidence="1 2">
    <name type="scientific">Synechococcus phage S-SRM01</name>
    <dbReference type="NCBI Taxonomy" id="2781608"/>
    <lineage>
        <taxon>Viruses</taxon>
        <taxon>Duplodnaviria</taxon>
        <taxon>Heunggongvirae</taxon>
        <taxon>Uroviricota</taxon>
        <taxon>Caudoviricetes</taxon>
        <taxon>Pantevenvirales</taxon>
        <taxon>Kyanoviridae</taxon>
        <taxon>Serangoonvirus</taxon>
        <taxon>Serangoonvirus essarone</taxon>
    </lineage>
</organism>
<dbReference type="GeneID" id="77946416"/>
<dbReference type="EMBL" id="MW015081">
    <property type="protein sequence ID" value="QPX48211.1"/>
    <property type="molecule type" value="Genomic_DNA"/>
</dbReference>
<name>A0A879R2I5_9CAUD</name>
<proteinExistence type="predicted"/>
<accession>A0A879R2I5</accession>
<reference evidence="1" key="1">
    <citation type="submission" date="2020-09" db="EMBL/GenBank/DDBJ databases">
        <authorList>
            <person name="Zhang D."/>
            <person name="Hatherill J.R."/>
            <person name="Ramirez J.F."/>
            <person name="Edinger B."/>
            <person name="Balarin R."/>
            <person name="Sullivan A."/>
            <person name="Humpal K.M."/>
            <person name="Guseva A."/>
            <person name="Butela K.A."/>
            <person name="Garlena R.A."/>
            <person name="Russell D.A."/>
            <person name="Pope W.H."/>
            <person name="Jacobs-Sera D."/>
            <person name="Hatfull G.F."/>
        </authorList>
    </citation>
    <scope>NUCLEOTIDE SEQUENCE</scope>
</reference>
<evidence type="ECO:0000313" key="1">
    <source>
        <dbReference type="EMBL" id="QPX48211.1"/>
    </source>
</evidence>
<dbReference type="Proteomes" id="UP000664915">
    <property type="component" value="Segment"/>
</dbReference>
<keyword evidence="2" id="KW-1185">Reference proteome</keyword>
<evidence type="ECO:0000313" key="2">
    <source>
        <dbReference type="Proteomes" id="UP000664915"/>
    </source>
</evidence>
<sequence>MEKVGDFGNPPLPTKENCYGRTVKYAMAPKKKVCALDTDSGSGGSSGDCGGD</sequence>
<dbReference type="RefSeq" id="YP_010670221.1">
    <property type="nucleotide sequence ID" value="NC_070963.1"/>
</dbReference>
<protein>
    <submittedName>
        <fullName evidence="1">Uncharacterized protein</fullName>
    </submittedName>
</protein>
<dbReference type="KEGG" id="vg:77946416"/>